<comment type="caution">
    <text evidence="3">The sequence shown here is derived from an EMBL/GenBank/DDBJ whole genome shotgun (WGS) entry which is preliminary data.</text>
</comment>
<evidence type="ECO:0000313" key="3">
    <source>
        <dbReference type="EMBL" id="KAF0744538.1"/>
    </source>
</evidence>
<evidence type="ECO:0000256" key="1">
    <source>
        <dbReference type="SAM" id="MobiDB-lite"/>
    </source>
</evidence>
<protein>
    <recommendedName>
        <fullName evidence="2">PTM/DIR17-like Tudor domain-containing protein</fullName>
    </recommendedName>
</protein>
<feature type="compositionally biased region" description="Polar residues" evidence="1">
    <location>
        <begin position="324"/>
        <end position="336"/>
    </location>
</feature>
<proteinExistence type="predicted"/>
<dbReference type="Proteomes" id="UP000481153">
    <property type="component" value="Unassembled WGS sequence"/>
</dbReference>
<evidence type="ECO:0000313" key="4">
    <source>
        <dbReference type="Proteomes" id="UP000481153"/>
    </source>
</evidence>
<feature type="region of interest" description="Disordered" evidence="1">
    <location>
        <begin position="373"/>
        <end position="394"/>
    </location>
</feature>
<evidence type="ECO:0000259" key="2">
    <source>
        <dbReference type="Pfam" id="PF21743"/>
    </source>
</evidence>
<gene>
    <name evidence="3" type="ORF">Ae201684_001012</name>
</gene>
<dbReference type="Pfam" id="PF21743">
    <property type="entry name" value="PTM_DIR17_Tudor"/>
    <property type="match status" value="1"/>
</dbReference>
<organism evidence="3 4">
    <name type="scientific">Aphanomyces euteiches</name>
    <dbReference type="NCBI Taxonomy" id="100861"/>
    <lineage>
        <taxon>Eukaryota</taxon>
        <taxon>Sar</taxon>
        <taxon>Stramenopiles</taxon>
        <taxon>Oomycota</taxon>
        <taxon>Saprolegniomycetes</taxon>
        <taxon>Saprolegniales</taxon>
        <taxon>Verrucalvaceae</taxon>
        <taxon>Aphanomyces</taxon>
    </lineage>
</organism>
<dbReference type="InterPro" id="IPR047365">
    <property type="entry name" value="Tudor_AtPTM-like"/>
</dbReference>
<name>A0A6G0XVQ7_9STRA</name>
<reference evidence="3 4" key="1">
    <citation type="submission" date="2019-07" db="EMBL/GenBank/DDBJ databases">
        <title>Genomics analysis of Aphanomyces spp. identifies a new class of oomycete effector associated with host adaptation.</title>
        <authorList>
            <person name="Gaulin E."/>
        </authorList>
    </citation>
    <scope>NUCLEOTIDE SEQUENCE [LARGE SCALE GENOMIC DNA]</scope>
    <source>
        <strain evidence="3 4">ATCC 201684</strain>
    </source>
</reference>
<dbReference type="Gene3D" id="2.30.30.140">
    <property type="match status" value="1"/>
</dbReference>
<feature type="domain" description="PTM/DIR17-like Tudor" evidence="2">
    <location>
        <begin position="146"/>
        <end position="192"/>
    </location>
</feature>
<feature type="region of interest" description="Disordered" evidence="1">
    <location>
        <begin position="201"/>
        <end position="355"/>
    </location>
</feature>
<dbReference type="VEuPathDB" id="FungiDB:AeMF1_009248"/>
<sequence length="521" mass="58203">MEYHNTMKVYAQEDPPFRHNLFGAADGSNGKASSARRENASPVLPVRTSSLGSVEMKVDDFVPKLYGQYAPASRVSPHSVSPVAKNKEPLPSAHPPQAHHEAPRNMPPSRPHSNSHGPNYMAHVRKTSVGSSGYQDEESSNHEFVGRRVRKFFAGHGWYYGRVLSRWESPEYGEQFHVKYDDDDSEDLTREVLLPLLLPLSPSSNEPAPVAKPTHLPPSKYLNGYRSASERPTSSPSISSKSPTEVSRRRKISSSEPYPAKHARVETPPHNLPPPRDSHMPNAPHHAMPSTHAPRIPSHERDPEVLDLTGSDDEHGSKMRRPSSLPSISHHTQQQPAPYPSDRRMAPSNTWRAPSPTHLPSFRQSLKPLHQTHPRIPSIVPSTTPPNRLPSMRGGASVPVESYVSSMGNDPLSAFNYKLFTAIRETSAIEPFGRSFVNVLTDEPRFHQCMDITRLEAYCRQRRYRALSTFMSDVVKIPTTVGHLYPNDATLNRQSESFTSVLAQQIRTIAPGLHALEQQLR</sequence>
<feature type="region of interest" description="Disordered" evidence="1">
    <location>
        <begin position="72"/>
        <end position="121"/>
    </location>
</feature>
<dbReference type="EMBL" id="VJMJ01000009">
    <property type="protein sequence ID" value="KAF0744538.1"/>
    <property type="molecule type" value="Genomic_DNA"/>
</dbReference>
<accession>A0A6G0XVQ7</accession>
<dbReference type="AlphaFoldDB" id="A0A6G0XVQ7"/>
<feature type="compositionally biased region" description="Low complexity" evidence="1">
    <location>
        <begin position="226"/>
        <end position="245"/>
    </location>
</feature>
<keyword evidence="4" id="KW-1185">Reference proteome</keyword>